<evidence type="ECO:0000259" key="6">
    <source>
        <dbReference type="Pfam" id="PF00324"/>
    </source>
</evidence>
<keyword evidence="2 5" id="KW-0812">Transmembrane</keyword>
<dbReference type="GO" id="GO:0016020">
    <property type="term" value="C:membrane"/>
    <property type="evidence" value="ECO:0007669"/>
    <property type="project" value="UniProtKB-SubCell"/>
</dbReference>
<evidence type="ECO:0000313" key="8">
    <source>
        <dbReference type="Proteomes" id="UP000005439"/>
    </source>
</evidence>
<keyword evidence="8" id="KW-1185">Reference proteome</keyword>
<feature type="domain" description="Amino acid permease/ SLC12A" evidence="6">
    <location>
        <begin position="29"/>
        <end position="393"/>
    </location>
</feature>
<gene>
    <name evidence="7" type="ordered locus">Sulac_2760</name>
</gene>
<evidence type="ECO:0000256" key="3">
    <source>
        <dbReference type="ARBA" id="ARBA00022989"/>
    </source>
</evidence>
<keyword evidence="3 5" id="KW-1133">Transmembrane helix</keyword>
<dbReference type="PANTHER" id="PTHR42770:SF7">
    <property type="entry name" value="MEMBRANE PROTEIN"/>
    <property type="match status" value="1"/>
</dbReference>
<name>G8TYG0_SULAD</name>
<dbReference type="Gene3D" id="1.20.1740.10">
    <property type="entry name" value="Amino acid/polyamine transporter I"/>
    <property type="match status" value="1"/>
</dbReference>
<comment type="subcellular location">
    <subcellularLocation>
        <location evidence="1">Membrane</location>
        <topology evidence="1">Multi-pass membrane protein</topology>
    </subcellularLocation>
</comment>
<evidence type="ECO:0000256" key="2">
    <source>
        <dbReference type="ARBA" id="ARBA00022692"/>
    </source>
</evidence>
<proteinExistence type="predicted"/>
<feature type="transmembrane region" description="Helical" evidence="5">
    <location>
        <begin position="371"/>
        <end position="390"/>
    </location>
</feature>
<reference evidence="8" key="1">
    <citation type="submission" date="2011-12" db="EMBL/GenBank/DDBJ databases">
        <title>The complete genome of chromosome of Sulfobacillus acidophilus DSM 10332.</title>
        <authorList>
            <person name="Lucas S."/>
            <person name="Han J."/>
            <person name="Lapidus A."/>
            <person name="Bruce D."/>
            <person name="Goodwin L."/>
            <person name="Pitluck S."/>
            <person name="Peters L."/>
            <person name="Kyrpides N."/>
            <person name="Mavromatis K."/>
            <person name="Ivanova N."/>
            <person name="Mikhailova N."/>
            <person name="Chertkov O."/>
            <person name="Saunders E."/>
            <person name="Detter J.C."/>
            <person name="Tapia R."/>
            <person name="Han C."/>
            <person name="Land M."/>
            <person name="Hauser L."/>
            <person name="Markowitz V."/>
            <person name="Cheng J.-F."/>
            <person name="Hugenholtz P."/>
            <person name="Woyke T."/>
            <person name="Wu D."/>
            <person name="Pukall R."/>
            <person name="Gehrich-Schroeter G."/>
            <person name="Schneider S."/>
            <person name="Klenk H.-P."/>
            <person name="Eisen J.A."/>
        </authorList>
    </citation>
    <scope>NUCLEOTIDE SEQUENCE [LARGE SCALE GENOMIC DNA]</scope>
    <source>
        <strain evidence="8">ATCC 700253 / DSM 10332 / NAL</strain>
    </source>
</reference>
<reference evidence="7 8" key="2">
    <citation type="journal article" date="2012" name="Stand. Genomic Sci.">
        <title>Complete genome sequence of the moderately thermophilic mineral-sulfide-oxidizing firmicute Sulfobacillus acidophilus type strain (NAL(T)).</title>
        <authorList>
            <person name="Anderson I."/>
            <person name="Chertkov O."/>
            <person name="Chen A."/>
            <person name="Saunders E."/>
            <person name="Lapidus A."/>
            <person name="Nolan M."/>
            <person name="Lucas S."/>
            <person name="Hammon N."/>
            <person name="Deshpande S."/>
            <person name="Cheng J.F."/>
            <person name="Han C."/>
            <person name="Tapia R."/>
            <person name="Goodwin L.A."/>
            <person name="Pitluck S."/>
            <person name="Liolios K."/>
            <person name="Pagani I."/>
            <person name="Ivanova N."/>
            <person name="Mikhailova N."/>
            <person name="Pati A."/>
            <person name="Palaniappan K."/>
            <person name="Land M."/>
            <person name="Pan C."/>
            <person name="Rohde M."/>
            <person name="Pukall R."/>
            <person name="Goker M."/>
            <person name="Detter J.C."/>
            <person name="Woyke T."/>
            <person name="Bristow J."/>
            <person name="Eisen J.A."/>
            <person name="Markowitz V."/>
            <person name="Hugenholtz P."/>
            <person name="Kyrpides N.C."/>
            <person name="Klenk H.P."/>
            <person name="Mavromatis K."/>
        </authorList>
    </citation>
    <scope>NUCLEOTIDE SEQUENCE [LARGE SCALE GENOMIC DNA]</scope>
    <source>
        <strain evidence="8">ATCC 700253 / DSM 10332 / NAL</strain>
    </source>
</reference>
<dbReference type="GO" id="GO:0055085">
    <property type="term" value="P:transmembrane transport"/>
    <property type="evidence" value="ECO:0007669"/>
    <property type="project" value="InterPro"/>
</dbReference>
<protein>
    <submittedName>
        <fullName evidence="7">Amino acid/polyamine/organocation transporter, APC superfamily</fullName>
    </submittedName>
</protein>
<keyword evidence="4 5" id="KW-0472">Membrane</keyword>
<evidence type="ECO:0000256" key="1">
    <source>
        <dbReference type="ARBA" id="ARBA00004141"/>
    </source>
</evidence>
<feature type="transmembrane region" description="Helical" evidence="5">
    <location>
        <begin position="196"/>
        <end position="219"/>
    </location>
</feature>
<feature type="transmembrane region" description="Helical" evidence="5">
    <location>
        <begin position="56"/>
        <end position="77"/>
    </location>
</feature>
<dbReference type="STRING" id="679936.Sulac_2760"/>
<dbReference type="AlphaFoldDB" id="G8TYG0"/>
<feature type="transmembrane region" description="Helical" evidence="5">
    <location>
        <begin position="430"/>
        <end position="449"/>
    </location>
</feature>
<feature type="transmembrane region" description="Helical" evidence="5">
    <location>
        <begin position="27"/>
        <end position="49"/>
    </location>
</feature>
<dbReference type="PANTHER" id="PTHR42770">
    <property type="entry name" value="AMINO ACID TRANSPORTER-RELATED"/>
    <property type="match status" value="1"/>
</dbReference>
<accession>G8TYG0</accession>
<dbReference type="Pfam" id="PF00324">
    <property type="entry name" value="AA_permease"/>
    <property type="match status" value="1"/>
</dbReference>
<organism evidence="7 8">
    <name type="scientific">Sulfobacillus acidophilus (strain ATCC 700253 / DSM 10332 / NAL)</name>
    <dbReference type="NCBI Taxonomy" id="679936"/>
    <lineage>
        <taxon>Bacteria</taxon>
        <taxon>Bacillati</taxon>
        <taxon>Bacillota</taxon>
        <taxon>Clostridia</taxon>
        <taxon>Eubacteriales</taxon>
        <taxon>Clostridiales Family XVII. Incertae Sedis</taxon>
        <taxon>Sulfobacillus</taxon>
    </lineage>
</organism>
<evidence type="ECO:0000256" key="5">
    <source>
        <dbReference type="SAM" id="Phobius"/>
    </source>
</evidence>
<dbReference type="PIRSF" id="PIRSF006060">
    <property type="entry name" value="AA_transporter"/>
    <property type="match status" value="1"/>
</dbReference>
<feature type="transmembrane region" description="Helical" evidence="5">
    <location>
        <begin position="104"/>
        <end position="129"/>
    </location>
</feature>
<dbReference type="InterPro" id="IPR004841">
    <property type="entry name" value="AA-permease/SLC12A_dom"/>
</dbReference>
<evidence type="ECO:0000313" key="7">
    <source>
        <dbReference type="EMBL" id="AEW06221.1"/>
    </source>
</evidence>
<evidence type="ECO:0000256" key="4">
    <source>
        <dbReference type="ARBA" id="ARBA00023136"/>
    </source>
</evidence>
<dbReference type="EMBL" id="CP003179">
    <property type="protein sequence ID" value="AEW06221.1"/>
    <property type="molecule type" value="Genomic_DNA"/>
</dbReference>
<sequence>MQSLNLTPTPSRHRELRQNYLAFPETIAQSIANISPTLTPVLSIPLVVASAGNGTWLAYLIATLGLLLVGLNVASFAQRHASAGALYDYIFEGLGQSPGFLGGWAMLAAYLSTAMALLVGFAIFAVQILNQFHIRIPYLPVEVVGLLIAATLAYKDIRVSSITALIMEFSSVLLISILSIILLVRHKTLWDSAQLSLAHVHPSGIALGLVLGVFSFVGFESSTTLGQEAKNPHRSIPAAVIISVLIAGVFFTSMAYFEVLAFPGGITSLSQSTAPLNAMAITYHLSGFSLLIDLGAMISLFSCALASLNAGARILFAMGRNQHIHDWVGQTHTVNRTPHIAVVIASGVTLVALIALAGSKPLNAYGYFGTYATYGFLVAYMLVSIASPVLDRRQNRPWVGSLLRSTGAVIFLLIPIIGSVYPVPAYPYNILPYLFLGYLGIGFIWNRLVASGKPSLHLISQTSPKEIEPT</sequence>
<dbReference type="PATRIC" id="fig|679936.5.peg.2853"/>
<feature type="transmembrane region" description="Helical" evidence="5">
    <location>
        <begin position="239"/>
        <end position="262"/>
    </location>
</feature>
<feature type="transmembrane region" description="Helical" evidence="5">
    <location>
        <begin position="160"/>
        <end position="184"/>
    </location>
</feature>
<dbReference type="InterPro" id="IPR050367">
    <property type="entry name" value="APC_superfamily"/>
</dbReference>
<dbReference type="HOGENOM" id="CLU_007946_20_2_9"/>
<feature type="transmembrane region" description="Helical" evidence="5">
    <location>
        <begin position="298"/>
        <end position="319"/>
    </location>
</feature>
<dbReference type="KEGG" id="sap:Sulac_2760"/>
<feature type="transmembrane region" description="Helical" evidence="5">
    <location>
        <begin position="340"/>
        <end position="359"/>
    </location>
</feature>
<dbReference type="Proteomes" id="UP000005439">
    <property type="component" value="Chromosome"/>
</dbReference>
<feature type="transmembrane region" description="Helical" evidence="5">
    <location>
        <begin position="402"/>
        <end position="424"/>
    </location>
</feature>